<dbReference type="EMBL" id="JAOWLP010000009">
    <property type="protein sequence ID" value="MDG4982099.1"/>
    <property type="molecule type" value="Genomic_DNA"/>
</dbReference>
<accession>A0A9X4S5C6</accession>
<dbReference type="PROSITE" id="PS51186">
    <property type="entry name" value="GNAT"/>
    <property type="match status" value="1"/>
</dbReference>
<proteinExistence type="predicted"/>
<dbReference type="InterPro" id="IPR016181">
    <property type="entry name" value="Acyl_CoA_acyltransferase"/>
</dbReference>
<evidence type="ECO:0000313" key="3">
    <source>
        <dbReference type="Proteomes" id="UP001152656"/>
    </source>
</evidence>
<dbReference type="Pfam" id="PF00583">
    <property type="entry name" value="Acetyltransf_1"/>
    <property type="match status" value="1"/>
</dbReference>
<dbReference type="GO" id="GO:0016747">
    <property type="term" value="F:acyltransferase activity, transferring groups other than amino-acyl groups"/>
    <property type="evidence" value="ECO:0007669"/>
    <property type="project" value="InterPro"/>
</dbReference>
<reference evidence="2" key="2">
    <citation type="journal article" date="2023" name="Food Microbiol.">
        <title>Evaluation of the fermentation potential of lactic acid bacteria isolated from herbs, fruits and vegetables as starter cultures in nut-based milk alternatives.</title>
        <authorList>
            <person name="Huang W."/>
            <person name="Dong A."/>
            <person name="Pham H.T."/>
            <person name="Zhou C."/>
            <person name="Huo Z."/>
            <person name="Watjen A.P."/>
            <person name="Prakash S."/>
            <person name="Bang-Berthelsen C.H."/>
            <person name="Turner M.S."/>
        </authorList>
    </citation>
    <scope>NUCLEOTIDE SEQUENCE</scope>
    <source>
        <strain evidence="2">581</strain>
    </source>
</reference>
<dbReference type="Proteomes" id="UP001152656">
    <property type="component" value="Unassembled WGS sequence"/>
</dbReference>
<sequence length="157" mass="17896">MTENDRTIIEKFFEKASDYAILESGFSNPQLETESFINDLPPAKKLTDKFNYGIFDKNNNLVGVIDLIKDFPTKGEFMLGLLEFVPAVRHQGLGKAVHKILIEKVRDLGAKSLRIGVLEVNNSAIKFWKSLGYIKFKETEQDFGNKKQKIAVMRLKL</sequence>
<dbReference type="CDD" id="cd04301">
    <property type="entry name" value="NAT_SF"/>
    <property type="match status" value="1"/>
</dbReference>
<feature type="domain" description="N-acetyltransferase" evidence="1">
    <location>
        <begin position="1"/>
        <end position="157"/>
    </location>
</feature>
<organism evidence="2 3">
    <name type="scientific">Lactococcus lactis</name>
    <dbReference type="NCBI Taxonomy" id="1358"/>
    <lineage>
        <taxon>Bacteria</taxon>
        <taxon>Bacillati</taxon>
        <taxon>Bacillota</taxon>
        <taxon>Bacilli</taxon>
        <taxon>Lactobacillales</taxon>
        <taxon>Streptococcaceae</taxon>
        <taxon>Lactococcus</taxon>
    </lineage>
</organism>
<evidence type="ECO:0000313" key="2">
    <source>
        <dbReference type="EMBL" id="MDG4982099.1"/>
    </source>
</evidence>
<name>A0A9X4S5C6_9LACT</name>
<dbReference type="SUPFAM" id="SSF55729">
    <property type="entry name" value="Acyl-CoA N-acyltransferases (Nat)"/>
    <property type="match status" value="1"/>
</dbReference>
<dbReference type="RefSeq" id="WP_259746427.1">
    <property type="nucleotide sequence ID" value="NZ_JAOWLP010000009.1"/>
</dbReference>
<dbReference type="AlphaFoldDB" id="A0A9X4S5C6"/>
<dbReference type="InterPro" id="IPR000182">
    <property type="entry name" value="GNAT_dom"/>
</dbReference>
<evidence type="ECO:0000259" key="1">
    <source>
        <dbReference type="PROSITE" id="PS51186"/>
    </source>
</evidence>
<reference evidence="2" key="1">
    <citation type="submission" date="2022-10" db="EMBL/GenBank/DDBJ databases">
        <authorList>
            <person name="Turner M.S."/>
            <person name="Huang W."/>
        </authorList>
    </citation>
    <scope>NUCLEOTIDE SEQUENCE</scope>
    <source>
        <strain evidence="2">581</strain>
    </source>
</reference>
<comment type="caution">
    <text evidence="2">The sequence shown here is derived from an EMBL/GenBank/DDBJ whole genome shotgun (WGS) entry which is preliminary data.</text>
</comment>
<protein>
    <submittedName>
        <fullName evidence="2">GNAT family N-acetyltransferase</fullName>
    </submittedName>
</protein>
<dbReference type="Gene3D" id="3.40.630.30">
    <property type="match status" value="1"/>
</dbReference>
<gene>
    <name evidence="2" type="ORF">OGZ39_10620</name>
</gene>